<proteinExistence type="predicted"/>
<evidence type="ECO:0000313" key="1">
    <source>
        <dbReference type="EMBL" id="KKR23922.1"/>
    </source>
</evidence>
<comment type="caution">
    <text evidence="1">The sequence shown here is derived from an EMBL/GenBank/DDBJ whole genome shotgun (WGS) entry which is preliminary data.</text>
</comment>
<dbReference type="Proteomes" id="UP000034764">
    <property type="component" value="Unassembled WGS sequence"/>
</dbReference>
<protein>
    <submittedName>
        <fullName evidence="1">Uncharacterized protein</fullName>
    </submittedName>
</protein>
<evidence type="ECO:0000313" key="2">
    <source>
        <dbReference type="Proteomes" id="UP000034764"/>
    </source>
</evidence>
<name>A0A0G0SE22_9BACT</name>
<organism evidence="1 2">
    <name type="scientific">Candidatus Yanofskybacteria bacterium GW2011_GWD2_39_48</name>
    <dbReference type="NCBI Taxonomy" id="1619031"/>
    <lineage>
        <taxon>Bacteria</taxon>
        <taxon>Candidatus Yanofskyibacteriota</taxon>
    </lineage>
</organism>
<reference evidence="1 2" key="1">
    <citation type="journal article" date="2015" name="Nature">
        <title>rRNA introns, odd ribosomes, and small enigmatic genomes across a large radiation of phyla.</title>
        <authorList>
            <person name="Brown C.T."/>
            <person name="Hug L.A."/>
            <person name="Thomas B.C."/>
            <person name="Sharon I."/>
            <person name="Castelle C.J."/>
            <person name="Singh A."/>
            <person name="Wilkins M.J."/>
            <person name="Williams K.H."/>
            <person name="Banfield J.F."/>
        </authorList>
    </citation>
    <scope>NUCLEOTIDE SEQUENCE [LARGE SCALE GENOMIC DNA]</scope>
</reference>
<gene>
    <name evidence="1" type="ORF">UT53_C0004G0020</name>
</gene>
<dbReference type="AlphaFoldDB" id="A0A0G0SE22"/>
<accession>A0A0G0SE22</accession>
<sequence length="145" mass="16648">MKLLTKKNYFSMIENLAKGEIHIFRNLFMNVDDQDKDILEDGRLACGKVVSSILYLNKLISDMHATVESTEKDMLINGWHEINDPREGAVIAWEKQNGHRHIGFSLGDNMAVSNSSNEIGFPAKHHVTYNNTRKIEKIYWNSILD</sequence>
<dbReference type="EMBL" id="LBXD01000004">
    <property type="protein sequence ID" value="KKR23922.1"/>
    <property type="molecule type" value="Genomic_DNA"/>
</dbReference>